<proteinExistence type="inferred from homology"/>
<dbReference type="SFLD" id="SFLDF00044">
    <property type="entry name" value="enolase-phosphatase"/>
    <property type="match status" value="1"/>
</dbReference>
<evidence type="ECO:0000256" key="3">
    <source>
        <dbReference type="ARBA" id="ARBA00022801"/>
    </source>
</evidence>
<evidence type="ECO:0000313" key="7">
    <source>
        <dbReference type="EnsemblMetazoa" id="CJA17579.1"/>
    </source>
</evidence>
<dbReference type="HAMAP" id="MF_03117">
    <property type="entry name" value="Salvage_MtnC_euk"/>
    <property type="match status" value="1"/>
</dbReference>
<dbReference type="EnsemblMetazoa" id="CJA17579.1">
    <property type="protein sequence ID" value="CJA17579.1"/>
    <property type="gene ID" value="WBGene00136784"/>
</dbReference>
<feature type="binding site" evidence="6">
    <location>
        <position position="10"/>
    </location>
    <ligand>
        <name>Mg(2+)</name>
        <dbReference type="ChEBI" id="CHEBI:18420"/>
    </ligand>
</feature>
<dbReference type="Proteomes" id="UP000005237">
    <property type="component" value="Unassembled WGS sequence"/>
</dbReference>
<feature type="binding site" evidence="6">
    <location>
        <begin position="141"/>
        <end position="142"/>
    </location>
    <ligand>
        <name>substrate</name>
    </ligand>
</feature>
<protein>
    <recommendedName>
        <fullName evidence="6">Enolase-phosphatase E1</fullName>
        <ecNumber evidence="6">3.1.3.77</ecNumber>
    </recommendedName>
    <alternativeName>
        <fullName evidence="6">2,3-diketo-5-methylthio-1-phosphopentane phosphatase</fullName>
    </alternativeName>
</protein>
<feature type="binding site" evidence="6">
    <location>
        <position position="175"/>
    </location>
    <ligand>
        <name>substrate</name>
    </ligand>
</feature>
<dbReference type="InterPro" id="IPR023214">
    <property type="entry name" value="HAD_sf"/>
</dbReference>
<reference evidence="8" key="1">
    <citation type="submission" date="2010-08" db="EMBL/GenBank/DDBJ databases">
        <authorList>
            <consortium name="Caenorhabditis japonica Sequencing Consortium"/>
            <person name="Wilson R.K."/>
        </authorList>
    </citation>
    <scope>NUCLEOTIDE SEQUENCE [LARGE SCALE GENOMIC DNA]</scope>
    <source>
        <strain evidence="8">DF5081</strain>
    </source>
</reference>
<accession>A0A8R1I3X9</accession>
<dbReference type="FunFam" id="3.40.50.1000:FF:000079">
    <property type="entry name" value="Enolase-phosphatase E1"/>
    <property type="match status" value="1"/>
</dbReference>
<feature type="binding site" evidence="6">
    <location>
        <position position="200"/>
    </location>
    <ligand>
        <name>Mg(2+)</name>
        <dbReference type="ChEBI" id="CHEBI:18420"/>
    </ligand>
</feature>
<dbReference type="InterPro" id="IPR006439">
    <property type="entry name" value="HAD-SF_hydro_IA"/>
</dbReference>
<dbReference type="SUPFAM" id="SSF56784">
    <property type="entry name" value="HAD-like"/>
    <property type="match status" value="1"/>
</dbReference>
<organism evidence="7 8">
    <name type="scientific">Caenorhabditis japonica</name>
    <dbReference type="NCBI Taxonomy" id="281687"/>
    <lineage>
        <taxon>Eukaryota</taxon>
        <taxon>Metazoa</taxon>
        <taxon>Ecdysozoa</taxon>
        <taxon>Nematoda</taxon>
        <taxon>Chromadorea</taxon>
        <taxon>Rhabditida</taxon>
        <taxon>Rhabditina</taxon>
        <taxon>Rhabditomorpha</taxon>
        <taxon>Rhabditoidea</taxon>
        <taxon>Rhabditidae</taxon>
        <taxon>Peloderinae</taxon>
        <taxon>Caenorhabditis</taxon>
    </lineage>
</organism>
<dbReference type="InterPro" id="IPR027511">
    <property type="entry name" value="ENOPH1_eukaryotes"/>
</dbReference>
<dbReference type="Gene3D" id="1.10.720.60">
    <property type="match status" value="1"/>
</dbReference>
<dbReference type="SFLD" id="SFLDS00003">
    <property type="entry name" value="Haloacid_Dehalogenase"/>
    <property type="match status" value="1"/>
</dbReference>
<dbReference type="GO" id="GO:0000287">
    <property type="term" value="F:magnesium ion binding"/>
    <property type="evidence" value="ECO:0007669"/>
    <property type="project" value="UniProtKB-UniRule"/>
</dbReference>
<comment type="function">
    <text evidence="6">Bifunctional enzyme that catalyzes the enolization of 2,3-diketo-5-methylthiopentyl-1-phosphate (DK-MTP-1-P) into the intermediate 2-hydroxy-3-keto-5-methylthiopentenyl-1-phosphate (HK-MTPenyl-1-P), which is then dephosphorylated to form the acireductone 1,2-dihydroxy-3-keto-5-methylthiopentene (DHK-MTPene).</text>
</comment>
<dbReference type="GO" id="GO:0043874">
    <property type="term" value="F:acireductone synthase activity"/>
    <property type="evidence" value="ECO:0007669"/>
    <property type="project" value="UniProtKB-EC"/>
</dbReference>
<dbReference type="GO" id="GO:0005737">
    <property type="term" value="C:cytoplasm"/>
    <property type="evidence" value="ECO:0007669"/>
    <property type="project" value="UniProtKB-SubCell"/>
</dbReference>
<comment type="pathway">
    <text evidence="6">Amino-acid biosynthesis; L-methionine biosynthesis via salvage pathway; L-methionine from S-methyl-5-thio-alpha-D-ribose 1-phosphate: step 4/6.</text>
</comment>
<keyword evidence="4 6" id="KW-0460">Magnesium</keyword>
<dbReference type="Gene3D" id="3.40.50.1000">
    <property type="entry name" value="HAD superfamily/HAD-like"/>
    <property type="match status" value="1"/>
</dbReference>
<dbReference type="PANTHER" id="PTHR20371">
    <property type="entry name" value="ENOLASE-PHOSPHATASE E1"/>
    <property type="match status" value="1"/>
</dbReference>
<keyword evidence="6" id="KW-0963">Cytoplasm</keyword>
<keyword evidence="5 6" id="KW-0486">Methionine biosynthesis</keyword>
<comment type="cofactor">
    <cofactor evidence="6">
        <name>Mg(2+)</name>
        <dbReference type="ChEBI" id="CHEBI:18420"/>
    </cofactor>
    <text evidence="6">Binds 1 Mg(2+) ion per subunit.</text>
</comment>
<feature type="binding site" evidence="6">
    <location>
        <position position="12"/>
    </location>
    <ligand>
        <name>Mg(2+)</name>
        <dbReference type="ChEBI" id="CHEBI:18420"/>
    </ligand>
</feature>
<dbReference type="CDD" id="cd01629">
    <property type="entry name" value="HAD_EP"/>
    <property type="match status" value="1"/>
</dbReference>
<dbReference type="InterPro" id="IPR023943">
    <property type="entry name" value="Enolase-ppase_E1"/>
</dbReference>
<dbReference type="OMA" id="LQGMVWE"/>
<dbReference type="GO" id="GO:0019509">
    <property type="term" value="P:L-methionine salvage from methylthioadenosine"/>
    <property type="evidence" value="ECO:0007669"/>
    <property type="project" value="UniProtKB-UniRule"/>
</dbReference>
<dbReference type="Pfam" id="PF00702">
    <property type="entry name" value="Hydrolase"/>
    <property type="match status" value="1"/>
</dbReference>
<evidence type="ECO:0000256" key="2">
    <source>
        <dbReference type="ARBA" id="ARBA00022723"/>
    </source>
</evidence>
<reference evidence="7" key="2">
    <citation type="submission" date="2022-06" db="UniProtKB">
        <authorList>
            <consortium name="EnsemblMetazoa"/>
        </authorList>
    </citation>
    <scope>IDENTIFICATION</scope>
    <source>
        <strain evidence="7">DF5081</strain>
    </source>
</reference>
<dbReference type="SFLD" id="SFLDG01129">
    <property type="entry name" value="C1.5:_HAD__Beta-PGM__Phosphata"/>
    <property type="match status" value="1"/>
</dbReference>
<sequence>MTEFKALLLDIEGTITSISFVKDELFPYAFDNVANYMEEHYDEPATQIILEDLRQVAQQNCESDLSVVRIREPKQECIEDVAKNVRHWIKRDKKFTPMKALQGLMWEEAYHRGDVKGHLYPDVFPVLQALADRKIPIYIYSSGSVHAQKLLFANSVEGDVTKILYGYFDTNVGVKGDPNSYKTITTQMGVAAKDILFLTDVEAEAAAATKAGLQAKLVIREGNASLSQEAKDKYGTIETLDEIL</sequence>
<dbReference type="NCBIfam" id="TIGR01691">
    <property type="entry name" value="enolase-ppase"/>
    <property type="match status" value="1"/>
</dbReference>
<dbReference type="AlphaFoldDB" id="A0A8R1I3X9"/>
<dbReference type="GO" id="GO:0005634">
    <property type="term" value="C:nucleus"/>
    <property type="evidence" value="ECO:0007669"/>
    <property type="project" value="UniProtKB-SubCell"/>
</dbReference>
<dbReference type="EC" id="3.1.3.77" evidence="6"/>
<dbReference type="SFLD" id="SFLDG01133">
    <property type="entry name" value="C1.5.4:_Enolase-phosphatase_Li"/>
    <property type="match status" value="1"/>
</dbReference>
<comment type="catalytic activity">
    <reaction evidence="6">
        <text>5-methylsulfanyl-2,3-dioxopentyl phosphate + H2O = 1,2-dihydroxy-5-(methylsulfanyl)pent-1-en-3-one + phosphate</text>
        <dbReference type="Rhea" id="RHEA:21700"/>
        <dbReference type="ChEBI" id="CHEBI:15377"/>
        <dbReference type="ChEBI" id="CHEBI:43474"/>
        <dbReference type="ChEBI" id="CHEBI:49252"/>
        <dbReference type="ChEBI" id="CHEBI:58828"/>
        <dbReference type="EC" id="3.1.3.77"/>
    </reaction>
</comment>
<comment type="similarity">
    <text evidence="6">Belongs to the HAD-like hydrolase superfamily. MasA/MtnC family.</text>
</comment>
<evidence type="ECO:0000256" key="4">
    <source>
        <dbReference type="ARBA" id="ARBA00022842"/>
    </source>
</evidence>
<keyword evidence="2 6" id="KW-0479">Metal-binding</keyword>
<dbReference type="InterPro" id="IPR036412">
    <property type="entry name" value="HAD-like_sf"/>
</dbReference>
<evidence type="ECO:0000256" key="5">
    <source>
        <dbReference type="ARBA" id="ARBA00023167"/>
    </source>
</evidence>
<comment type="pathway">
    <text evidence="6">Amino-acid biosynthesis; L-methionine biosynthesis via salvage pathway; L-methionine from S-methyl-5-thio-alpha-D-ribose 1-phosphate: step 3/6.</text>
</comment>
<comment type="subunit">
    <text evidence="6">Monomer.</text>
</comment>
<dbReference type="HAMAP" id="MF_01681">
    <property type="entry name" value="Salvage_MtnC"/>
    <property type="match status" value="1"/>
</dbReference>
<evidence type="ECO:0000313" key="8">
    <source>
        <dbReference type="Proteomes" id="UP000005237"/>
    </source>
</evidence>
<dbReference type="PANTHER" id="PTHR20371:SF1">
    <property type="entry name" value="ENOLASE-PHOSPHATASE E1"/>
    <property type="match status" value="1"/>
</dbReference>
<name>A0A8R1I3X9_CAEJA</name>
<keyword evidence="6" id="KW-0539">Nucleus</keyword>
<comment type="subcellular location">
    <subcellularLocation>
        <location evidence="6">Cytoplasm</location>
    </subcellularLocation>
    <subcellularLocation>
        <location evidence="6">Nucleus</location>
    </subcellularLocation>
</comment>
<dbReference type="NCBIfam" id="TIGR01549">
    <property type="entry name" value="HAD-SF-IA-v1"/>
    <property type="match status" value="1"/>
</dbReference>
<keyword evidence="3 6" id="KW-0378">Hydrolase</keyword>
<evidence type="ECO:0000256" key="6">
    <source>
        <dbReference type="HAMAP-Rule" id="MF_03117"/>
    </source>
</evidence>
<keyword evidence="8" id="KW-1185">Reference proteome</keyword>
<keyword evidence="1 6" id="KW-0028">Amino-acid biosynthesis</keyword>
<evidence type="ECO:0000256" key="1">
    <source>
        <dbReference type="ARBA" id="ARBA00022605"/>
    </source>
</evidence>